<accession>A0A7W0CCD8</accession>
<dbReference type="SUPFAM" id="SSF48452">
    <property type="entry name" value="TPR-like"/>
    <property type="match status" value="1"/>
</dbReference>
<proteinExistence type="predicted"/>
<dbReference type="InterPro" id="IPR011990">
    <property type="entry name" value="TPR-like_helical_dom_sf"/>
</dbReference>
<dbReference type="Gene3D" id="1.25.40.10">
    <property type="entry name" value="Tetratricopeptide repeat domain"/>
    <property type="match status" value="1"/>
</dbReference>
<dbReference type="PROSITE" id="PS50005">
    <property type="entry name" value="TPR"/>
    <property type="match status" value="1"/>
</dbReference>
<protein>
    <submittedName>
        <fullName evidence="3">Tetratricopeptide (TPR) repeat protein</fullName>
    </submittedName>
</protein>
<feature type="region of interest" description="Disordered" evidence="2">
    <location>
        <begin position="33"/>
        <end position="76"/>
    </location>
</feature>
<comment type="caution">
    <text evidence="3">The sequence shown here is derived from an EMBL/GenBank/DDBJ whole genome shotgun (WGS) entry which is preliminary data.</text>
</comment>
<keyword evidence="4" id="KW-1185">Reference proteome</keyword>
<organism evidence="3 4">
    <name type="scientific">Desulfosalsimonas propionicica</name>
    <dbReference type="NCBI Taxonomy" id="332175"/>
    <lineage>
        <taxon>Bacteria</taxon>
        <taxon>Pseudomonadati</taxon>
        <taxon>Thermodesulfobacteriota</taxon>
        <taxon>Desulfobacteria</taxon>
        <taxon>Desulfobacterales</taxon>
        <taxon>Desulfosalsimonadaceae</taxon>
        <taxon>Desulfosalsimonas</taxon>
    </lineage>
</organism>
<sequence>MASPIFSDKSLLDRPAFCILLMAGMMMLSACAGRQPVPDRPGQTRSSAPEIPVDETIDGPAPEIEDKPDDSGEGKDYRMAASHNLIRRGQELIQKKKYDRAIRVFERAVGIHPGDGRAYFYLAQAWLGKKDLNRAARFNEMAILYLRDDPARQKRAREQKKKIQDMENTQ</sequence>
<feature type="repeat" description="TPR" evidence="1">
    <location>
        <begin position="82"/>
        <end position="115"/>
    </location>
</feature>
<dbReference type="Proteomes" id="UP000525298">
    <property type="component" value="Unassembled WGS sequence"/>
</dbReference>
<evidence type="ECO:0000256" key="2">
    <source>
        <dbReference type="SAM" id="MobiDB-lite"/>
    </source>
</evidence>
<dbReference type="InterPro" id="IPR019734">
    <property type="entry name" value="TPR_rpt"/>
</dbReference>
<name>A0A7W0CCD8_9BACT</name>
<keyword evidence="1" id="KW-0802">TPR repeat</keyword>
<dbReference type="Pfam" id="PF14559">
    <property type="entry name" value="TPR_19"/>
    <property type="match status" value="1"/>
</dbReference>
<evidence type="ECO:0000313" key="3">
    <source>
        <dbReference type="EMBL" id="MBA2883148.1"/>
    </source>
</evidence>
<gene>
    <name evidence="3" type="ORF">HNR65_003509</name>
</gene>
<reference evidence="3 4" key="1">
    <citation type="submission" date="2020-07" db="EMBL/GenBank/DDBJ databases">
        <title>Genomic Encyclopedia of Type Strains, Phase IV (KMG-IV): sequencing the most valuable type-strain genomes for metagenomic binning, comparative biology and taxonomic classification.</title>
        <authorList>
            <person name="Goeker M."/>
        </authorList>
    </citation>
    <scope>NUCLEOTIDE SEQUENCE [LARGE SCALE GENOMIC DNA]</scope>
    <source>
        <strain evidence="3 4">DSM 17721</strain>
    </source>
</reference>
<dbReference type="EMBL" id="JACDUS010000017">
    <property type="protein sequence ID" value="MBA2883148.1"/>
    <property type="molecule type" value="Genomic_DNA"/>
</dbReference>
<dbReference type="RefSeq" id="WP_181552762.1">
    <property type="nucleotide sequence ID" value="NZ_JACDUS010000017.1"/>
</dbReference>
<evidence type="ECO:0000313" key="4">
    <source>
        <dbReference type="Proteomes" id="UP000525298"/>
    </source>
</evidence>
<dbReference type="AlphaFoldDB" id="A0A7W0CCD8"/>
<evidence type="ECO:0000256" key="1">
    <source>
        <dbReference type="PROSITE-ProRule" id="PRU00339"/>
    </source>
</evidence>